<name>A0A0E9RL42_ANGAN</name>
<dbReference type="AlphaFoldDB" id="A0A0E9RL42"/>
<accession>A0A0E9RL42</accession>
<dbReference type="EMBL" id="GBXM01079509">
    <property type="protein sequence ID" value="JAH29068.1"/>
    <property type="molecule type" value="Transcribed_RNA"/>
</dbReference>
<reference evidence="1" key="2">
    <citation type="journal article" date="2015" name="Fish Shellfish Immunol.">
        <title>Early steps in the European eel (Anguilla anguilla)-Vibrio vulnificus interaction in the gills: Role of the RtxA13 toxin.</title>
        <authorList>
            <person name="Callol A."/>
            <person name="Pajuelo D."/>
            <person name="Ebbesson L."/>
            <person name="Teles M."/>
            <person name="MacKenzie S."/>
            <person name="Amaro C."/>
        </authorList>
    </citation>
    <scope>NUCLEOTIDE SEQUENCE</scope>
</reference>
<reference evidence="1" key="1">
    <citation type="submission" date="2014-11" db="EMBL/GenBank/DDBJ databases">
        <authorList>
            <person name="Amaro Gonzalez C."/>
        </authorList>
    </citation>
    <scope>NUCLEOTIDE SEQUENCE</scope>
</reference>
<proteinExistence type="predicted"/>
<protein>
    <submittedName>
        <fullName evidence="1">Uncharacterized protein</fullName>
    </submittedName>
</protein>
<evidence type="ECO:0000313" key="1">
    <source>
        <dbReference type="EMBL" id="JAH29068.1"/>
    </source>
</evidence>
<organism evidence="1">
    <name type="scientific">Anguilla anguilla</name>
    <name type="common">European freshwater eel</name>
    <name type="synonym">Muraena anguilla</name>
    <dbReference type="NCBI Taxonomy" id="7936"/>
    <lineage>
        <taxon>Eukaryota</taxon>
        <taxon>Metazoa</taxon>
        <taxon>Chordata</taxon>
        <taxon>Craniata</taxon>
        <taxon>Vertebrata</taxon>
        <taxon>Euteleostomi</taxon>
        <taxon>Actinopterygii</taxon>
        <taxon>Neopterygii</taxon>
        <taxon>Teleostei</taxon>
        <taxon>Anguilliformes</taxon>
        <taxon>Anguillidae</taxon>
        <taxon>Anguilla</taxon>
    </lineage>
</organism>
<sequence length="42" mass="5051">MYFLSFLCRFKLMFMFCKMFKNDGQFKLPLVFGSNLTDLQLS</sequence>